<dbReference type="GO" id="GO:0016020">
    <property type="term" value="C:membrane"/>
    <property type="evidence" value="ECO:0007669"/>
    <property type="project" value="UniProtKB-SubCell"/>
</dbReference>
<keyword evidence="3" id="KW-0813">Transport</keyword>
<feature type="transmembrane region" description="Helical" evidence="7">
    <location>
        <begin position="137"/>
        <end position="155"/>
    </location>
</feature>
<proteinExistence type="inferred from homology"/>
<dbReference type="Pfam" id="PF00083">
    <property type="entry name" value="Sugar_tr"/>
    <property type="match status" value="1"/>
</dbReference>
<dbReference type="PROSITE" id="PS00216">
    <property type="entry name" value="SUGAR_TRANSPORT_1"/>
    <property type="match status" value="2"/>
</dbReference>
<dbReference type="InterPro" id="IPR050820">
    <property type="entry name" value="MFS_Sugar_Transporter"/>
</dbReference>
<evidence type="ECO:0000256" key="4">
    <source>
        <dbReference type="ARBA" id="ARBA00022692"/>
    </source>
</evidence>
<comment type="subcellular location">
    <subcellularLocation>
        <location evidence="1">Membrane</location>
        <topology evidence="1">Multi-pass membrane protein</topology>
    </subcellularLocation>
</comment>
<feature type="transmembrane region" description="Helical" evidence="7">
    <location>
        <begin position="12"/>
        <end position="38"/>
    </location>
</feature>
<keyword evidence="4 7" id="KW-0812">Transmembrane</keyword>
<dbReference type="InterPro" id="IPR005828">
    <property type="entry name" value="MFS_sugar_transport-like"/>
</dbReference>
<feature type="transmembrane region" description="Helical" evidence="7">
    <location>
        <begin position="377"/>
        <end position="396"/>
    </location>
</feature>
<keyword evidence="5 7" id="KW-1133">Transmembrane helix</keyword>
<protein>
    <recommendedName>
        <fullName evidence="8">Major facilitator superfamily (MFS) profile domain-containing protein</fullName>
    </recommendedName>
</protein>
<dbReference type="GO" id="GO:1904659">
    <property type="term" value="P:D-glucose transmembrane transport"/>
    <property type="evidence" value="ECO:0007669"/>
    <property type="project" value="TreeGrafter"/>
</dbReference>
<evidence type="ECO:0000256" key="3">
    <source>
        <dbReference type="ARBA" id="ARBA00022448"/>
    </source>
</evidence>
<feature type="transmembrane region" description="Helical" evidence="7">
    <location>
        <begin position="312"/>
        <end position="330"/>
    </location>
</feature>
<feature type="transmembrane region" description="Helical" evidence="7">
    <location>
        <begin position="342"/>
        <end position="365"/>
    </location>
</feature>
<dbReference type="InterPro" id="IPR036259">
    <property type="entry name" value="MFS_trans_sf"/>
</dbReference>
<name>A0A381R7E8_9ZZZZ</name>
<comment type="similarity">
    <text evidence="2">Belongs to the major facilitator superfamily. Sugar transporter (TC 2.A.1.1) family.</text>
</comment>
<feature type="transmembrane region" description="Helical" evidence="7">
    <location>
        <begin position="50"/>
        <end position="67"/>
    </location>
</feature>
<feature type="transmembrane region" description="Helical" evidence="7">
    <location>
        <begin position="104"/>
        <end position="125"/>
    </location>
</feature>
<dbReference type="InterPro" id="IPR005829">
    <property type="entry name" value="Sugar_transporter_CS"/>
</dbReference>
<dbReference type="FunFam" id="1.20.1250.20:FF:000134">
    <property type="entry name" value="MFS sugar transporter protein"/>
    <property type="match status" value="1"/>
</dbReference>
<evidence type="ECO:0000259" key="8">
    <source>
        <dbReference type="PROSITE" id="PS50850"/>
    </source>
</evidence>
<evidence type="ECO:0000313" key="9">
    <source>
        <dbReference type="EMBL" id="SUZ87665.1"/>
    </source>
</evidence>
<dbReference type="EMBL" id="UINC01001735">
    <property type="protein sequence ID" value="SUZ87665.1"/>
    <property type="molecule type" value="Genomic_DNA"/>
</dbReference>
<evidence type="ECO:0000256" key="6">
    <source>
        <dbReference type="ARBA" id="ARBA00023136"/>
    </source>
</evidence>
<reference evidence="9" key="1">
    <citation type="submission" date="2018-05" db="EMBL/GenBank/DDBJ databases">
        <authorList>
            <person name="Lanie J.A."/>
            <person name="Ng W.-L."/>
            <person name="Kazmierczak K.M."/>
            <person name="Andrzejewski T.M."/>
            <person name="Davidsen T.M."/>
            <person name="Wayne K.J."/>
            <person name="Tettelin H."/>
            <person name="Glass J.I."/>
            <person name="Rusch D."/>
            <person name="Podicherti R."/>
            <person name="Tsui H.-C.T."/>
            <person name="Winkler M.E."/>
        </authorList>
    </citation>
    <scope>NUCLEOTIDE SEQUENCE</scope>
</reference>
<dbReference type="GO" id="GO:0022857">
    <property type="term" value="F:transmembrane transporter activity"/>
    <property type="evidence" value="ECO:0007669"/>
    <property type="project" value="InterPro"/>
</dbReference>
<evidence type="ECO:0000256" key="7">
    <source>
        <dbReference type="SAM" id="Phobius"/>
    </source>
</evidence>
<feature type="transmembrane region" description="Helical" evidence="7">
    <location>
        <begin position="283"/>
        <end position="305"/>
    </location>
</feature>
<sequence length="442" mass="48480">MIKQINNYQLLTYSIIAALGGLLFGFDTGVISGAIPFIRGEFELTAYQEGFAVSNLMIACTVGALIAGPIADWAGRKKVLILCGLLFLISAIFSALPQSFMELVIARFIGGLGVGVASVVSPMYITEISPANIRGRLVALNQLAIVVGILCSYLSNWILLDTGINNWRFMLATESIPSITFLFGLIFIPESPRWLMKNGDEKGALSILNIVSGKNNAVKELGEIKESLSRKKASIKELLHPSLRKVLIVGILFSLFAHLTGIDTIIYYGPIIFLESGFQTNDAFLASVIIGITNLVFTILGMLMVDKFGRRILLLVGMAGMGVSMALVGFCMESDIISAKWTLLWIMTYIASFAMSIGVVIWVYLSEIFPTKVRGQALSVATMVLWLGNVILTQFFPIMMEAFGGSTFYIFSIICLISFIFFVTMIKETKGLSLEEIEKIWI</sequence>
<dbReference type="AlphaFoldDB" id="A0A381R7E8"/>
<evidence type="ECO:0000256" key="2">
    <source>
        <dbReference type="ARBA" id="ARBA00010992"/>
    </source>
</evidence>
<keyword evidence="6 7" id="KW-0472">Membrane</keyword>
<dbReference type="PANTHER" id="PTHR48023:SF4">
    <property type="entry name" value="D-XYLOSE-PROTON SYMPORTER-LIKE 2"/>
    <property type="match status" value="1"/>
</dbReference>
<gene>
    <name evidence="9" type="ORF">METZ01_LOCUS40519</name>
</gene>
<dbReference type="Gene3D" id="1.20.1250.20">
    <property type="entry name" value="MFS general substrate transporter like domains"/>
    <property type="match status" value="1"/>
</dbReference>
<accession>A0A381R7E8</accession>
<dbReference type="PROSITE" id="PS50850">
    <property type="entry name" value="MFS"/>
    <property type="match status" value="1"/>
</dbReference>
<evidence type="ECO:0000256" key="5">
    <source>
        <dbReference type="ARBA" id="ARBA00022989"/>
    </source>
</evidence>
<feature type="transmembrane region" description="Helical" evidence="7">
    <location>
        <begin position="79"/>
        <end position="98"/>
    </location>
</feature>
<feature type="transmembrane region" description="Helical" evidence="7">
    <location>
        <begin position="246"/>
        <end position="271"/>
    </location>
</feature>
<dbReference type="NCBIfam" id="TIGR00879">
    <property type="entry name" value="SP"/>
    <property type="match status" value="1"/>
</dbReference>
<dbReference type="PANTHER" id="PTHR48023">
    <property type="entry name" value="D-XYLOSE-PROTON SYMPORTER-LIKE 2"/>
    <property type="match status" value="1"/>
</dbReference>
<feature type="domain" description="Major facilitator superfamily (MFS) profile" evidence="8">
    <location>
        <begin position="13"/>
        <end position="430"/>
    </location>
</feature>
<feature type="transmembrane region" description="Helical" evidence="7">
    <location>
        <begin position="408"/>
        <end position="426"/>
    </location>
</feature>
<organism evidence="9">
    <name type="scientific">marine metagenome</name>
    <dbReference type="NCBI Taxonomy" id="408172"/>
    <lineage>
        <taxon>unclassified sequences</taxon>
        <taxon>metagenomes</taxon>
        <taxon>ecological metagenomes</taxon>
    </lineage>
</organism>
<dbReference type="InterPro" id="IPR020846">
    <property type="entry name" value="MFS_dom"/>
</dbReference>
<dbReference type="InterPro" id="IPR003663">
    <property type="entry name" value="Sugar/inositol_transpt"/>
</dbReference>
<evidence type="ECO:0000256" key="1">
    <source>
        <dbReference type="ARBA" id="ARBA00004141"/>
    </source>
</evidence>
<dbReference type="PROSITE" id="PS00217">
    <property type="entry name" value="SUGAR_TRANSPORT_2"/>
    <property type="match status" value="1"/>
</dbReference>
<feature type="transmembrane region" description="Helical" evidence="7">
    <location>
        <begin position="167"/>
        <end position="188"/>
    </location>
</feature>
<dbReference type="PRINTS" id="PR00171">
    <property type="entry name" value="SUGRTRNSPORT"/>
</dbReference>
<dbReference type="SUPFAM" id="SSF103473">
    <property type="entry name" value="MFS general substrate transporter"/>
    <property type="match status" value="1"/>
</dbReference>